<feature type="compositionally biased region" description="Low complexity" evidence="1">
    <location>
        <begin position="440"/>
        <end position="459"/>
    </location>
</feature>
<dbReference type="InterPro" id="IPR036689">
    <property type="entry name" value="ESAT-6-like_sf"/>
</dbReference>
<evidence type="ECO:0000313" key="2">
    <source>
        <dbReference type="EMBL" id="CDZ89222.1"/>
    </source>
</evidence>
<gene>
    <name evidence="2" type="ORF">RHRU231_470070</name>
</gene>
<reference evidence="2 3" key="1">
    <citation type="journal article" date="2014" name="Genome Announc.">
        <title>Draft Genome Sequence of Propane- and Butane-Oxidizing Actinobacterium Rhodococcus ruber IEGM 231.</title>
        <authorList>
            <person name="Ivshina I.B."/>
            <person name="Kuyukina M.S."/>
            <person name="Krivoruchko A.V."/>
            <person name="Barbe V."/>
            <person name="Fischer C."/>
        </authorList>
    </citation>
    <scope>NUCLEOTIDE SEQUENCE [LARGE SCALE GENOMIC DNA]</scope>
</reference>
<name>A0A098BLX2_9NOCA</name>
<dbReference type="EMBL" id="CCSD01000058">
    <property type="protein sequence ID" value="CDZ89222.1"/>
    <property type="molecule type" value="Genomic_DNA"/>
</dbReference>
<proteinExistence type="predicted"/>
<evidence type="ECO:0000256" key="1">
    <source>
        <dbReference type="SAM" id="MobiDB-lite"/>
    </source>
</evidence>
<feature type="region of interest" description="Disordered" evidence="1">
    <location>
        <begin position="1"/>
        <end position="52"/>
    </location>
</feature>
<evidence type="ECO:0000313" key="3">
    <source>
        <dbReference type="Proteomes" id="UP000042997"/>
    </source>
</evidence>
<dbReference type="Proteomes" id="UP000042997">
    <property type="component" value="Unassembled WGS sequence"/>
</dbReference>
<feature type="compositionally biased region" description="Low complexity" evidence="1">
    <location>
        <begin position="20"/>
        <end position="36"/>
    </location>
</feature>
<protein>
    <submittedName>
        <fullName evidence="2">Uncharacterized protein</fullName>
    </submittedName>
</protein>
<feature type="region of interest" description="Disordered" evidence="1">
    <location>
        <begin position="350"/>
        <end position="478"/>
    </location>
</feature>
<organism evidence="2 3">
    <name type="scientific">Rhodococcus ruber</name>
    <dbReference type="NCBI Taxonomy" id="1830"/>
    <lineage>
        <taxon>Bacteria</taxon>
        <taxon>Bacillati</taxon>
        <taxon>Actinomycetota</taxon>
        <taxon>Actinomycetes</taxon>
        <taxon>Mycobacteriales</taxon>
        <taxon>Nocardiaceae</taxon>
        <taxon>Rhodococcus</taxon>
    </lineage>
</organism>
<sequence length="478" mass="48109">MLRPTASRGGGVVGSDGRTRVGAAPRGRGVRVAGPGDRLRPAGRRHAADGIPVTGGERRLDLVLDGGRVGLRFFAEHLPRAERYAPGLPPCSHLEERYDEQRGTDPAVLLVDADVFARLETGLDAEVARQRSGVDALATAWTGGGAAGAVDALVRHVRAGEDLRAGLGTAHRALTDAAAAVLAVVEEKARAAAEFADTTVGGRTVEEIDAILAGAADGDGPTARQLAAWDPALGPDLDRAAVTHWCARWRDEVYRPGVEAAVESFLALCDDTDRAVRAVFAELVTMLAPPDPAVRDVGPVTDPWAPPGASTDLVAAGLRLVTAVGGLTGAVLDLAATVVEEVTEAVETAIPAPPDPARAPSHASDSQAGTTATEPEPPTPVADSGHLVPGQGTAGEGAAGDGAAEHGDAGVGTSTAPLPPDPQRAGASGDGAPPAPAGIPGPRADTARRTGTAGAEGADPNPEQEAGDGVVLAEAGPL</sequence>
<dbReference type="AlphaFoldDB" id="A0A098BLX2"/>
<dbReference type="eggNOG" id="COG4842">
    <property type="taxonomic scope" value="Bacteria"/>
</dbReference>
<accession>A0A098BLX2</accession>
<dbReference type="SUPFAM" id="SSF140453">
    <property type="entry name" value="EsxAB dimer-like"/>
    <property type="match status" value="1"/>
</dbReference>